<feature type="transmembrane region" description="Helical" evidence="5">
    <location>
        <begin position="164"/>
        <end position="184"/>
    </location>
</feature>
<dbReference type="EMBL" id="BTSX01000004">
    <property type="protein sequence ID" value="GMS94846.1"/>
    <property type="molecule type" value="Genomic_DNA"/>
</dbReference>
<keyword evidence="4 5" id="KW-0472">Membrane</keyword>
<dbReference type="PANTHER" id="PTHR31154:SF4">
    <property type="entry name" value="MEMBRANE TRANSPORTER PROTEIN"/>
    <property type="match status" value="1"/>
</dbReference>
<feature type="transmembrane region" description="Helical" evidence="5">
    <location>
        <begin position="103"/>
        <end position="127"/>
    </location>
</feature>
<dbReference type="Pfam" id="PF01925">
    <property type="entry name" value="TauE"/>
    <property type="match status" value="1"/>
</dbReference>
<dbReference type="Proteomes" id="UP001432027">
    <property type="component" value="Unassembled WGS sequence"/>
</dbReference>
<feature type="transmembrane region" description="Helical" evidence="5">
    <location>
        <begin position="66"/>
        <end position="83"/>
    </location>
</feature>
<dbReference type="GO" id="GO:0016020">
    <property type="term" value="C:membrane"/>
    <property type="evidence" value="ECO:0007669"/>
    <property type="project" value="UniProtKB-SubCell"/>
</dbReference>
<reference evidence="6" key="1">
    <citation type="submission" date="2023-10" db="EMBL/GenBank/DDBJ databases">
        <title>Genome assembly of Pristionchus species.</title>
        <authorList>
            <person name="Yoshida K."/>
            <person name="Sommer R.J."/>
        </authorList>
    </citation>
    <scope>NUCLEOTIDE SEQUENCE</scope>
    <source>
        <strain evidence="6">RS0144</strain>
    </source>
</reference>
<evidence type="ECO:0000313" key="7">
    <source>
        <dbReference type="Proteomes" id="UP001432027"/>
    </source>
</evidence>
<comment type="caution">
    <text evidence="6">The sequence shown here is derived from an EMBL/GenBank/DDBJ whole genome shotgun (WGS) entry which is preliminary data.</text>
</comment>
<accession>A0AAV5TKL6</accession>
<evidence type="ECO:0000256" key="2">
    <source>
        <dbReference type="ARBA" id="ARBA00022692"/>
    </source>
</evidence>
<sequence>SLSMAAEARALVSFASGDGKVMGRKRSTAEFLRKYLLAGQKTSEDIAALNGSPSAFDEFCTKNRKWIALLAPFLFVQIVYWLLAVKNDIFHLFPQYWEIGAMMAFGAFVGGATAEGGGAIAFPVLTLGFHVRPAVARDFSAMIQSVGLNSAAASIRIMDVLIESHTLFFCTLGGTIGTITCLEFISAHLSPTVKKIAFVSVFFSFAIALFILNREKKRVTYDKIPNFGFKEALVLFATGLVGGVFSGIAGTGLEVFAFSVITLLYRINEKVATPTTVSMAGLNSAIVFFWRHFMQHQIEPMAWEYFAVCVPIVVIFAPLGSLISSFLHRQMLASFIYILETIALISAFIVLQPGLDMYLLSILIILIALVFFSFLSHFGKKRMNEFEKKERKRIGKRNSIADSATELNAIANGPRFSLA</sequence>
<feature type="non-terminal residue" evidence="6">
    <location>
        <position position="1"/>
    </location>
</feature>
<keyword evidence="7" id="KW-1185">Reference proteome</keyword>
<evidence type="ECO:0000313" key="6">
    <source>
        <dbReference type="EMBL" id="GMS94846.1"/>
    </source>
</evidence>
<organism evidence="6 7">
    <name type="scientific">Pristionchus entomophagus</name>
    <dbReference type="NCBI Taxonomy" id="358040"/>
    <lineage>
        <taxon>Eukaryota</taxon>
        <taxon>Metazoa</taxon>
        <taxon>Ecdysozoa</taxon>
        <taxon>Nematoda</taxon>
        <taxon>Chromadorea</taxon>
        <taxon>Rhabditida</taxon>
        <taxon>Rhabditina</taxon>
        <taxon>Diplogasteromorpha</taxon>
        <taxon>Diplogasteroidea</taxon>
        <taxon>Neodiplogasteridae</taxon>
        <taxon>Pristionchus</taxon>
    </lineage>
</organism>
<proteinExistence type="predicted"/>
<keyword evidence="2 5" id="KW-0812">Transmembrane</keyword>
<feature type="transmembrane region" description="Helical" evidence="5">
    <location>
        <begin position="357"/>
        <end position="379"/>
    </location>
</feature>
<dbReference type="InterPro" id="IPR002781">
    <property type="entry name" value="TM_pro_TauE-like"/>
</dbReference>
<feature type="transmembrane region" description="Helical" evidence="5">
    <location>
        <begin position="334"/>
        <end position="351"/>
    </location>
</feature>
<feature type="transmembrane region" description="Helical" evidence="5">
    <location>
        <begin position="232"/>
        <end position="265"/>
    </location>
</feature>
<evidence type="ECO:0000256" key="3">
    <source>
        <dbReference type="ARBA" id="ARBA00022989"/>
    </source>
</evidence>
<dbReference type="AlphaFoldDB" id="A0AAV5TKL6"/>
<feature type="transmembrane region" description="Helical" evidence="5">
    <location>
        <begin position="196"/>
        <end position="212"/>
    </location>
</feature>
<evidence type="ECO:0000256" key="1">
    <source>
        <dbReference type="ARBA" id="ARBA00004141"/>
    </source>
</evidence>
<dbReference type="PANTHER" id="PTHR31154">
    <property type="entry name" value="MEMBRANE TRANSPORTER PROTEIN"/>
    <property type="match status" value="1"/>
</dbReference>
<name>A0AAV5TKL6_9BILA</name>
<comment type="subcellular location">
    <subcellularLocation>
        <location evidence="1">Membrane</location>
        <topology evidence="1">Multi-pass membrane protein</topology>
    </subcellularLocation>
</comment>
<keyword evidence="3 5" id="KW-1133">Transmembrane helix</keyword>
<evidence type="ECO:0000256" key="4">
    <source>
        <dbReference type="ARBA" id="ARBA00023136"/>
    </source>
</evidence>
<protein>
    <recommendedName>
        <fullName evidence="8">Membrane transporter protein</fullName>
    </recommendedName>
</protein>
<gene>
    <name evidence="6" type="ORF">PENTCL1PPCAC_17021</name>
</gene>
<feature type="transmembrane region" description="Helical" evidence="5">
    <location>
        <begin position="305"/>
        <end position="327"/>
    </location>
</feature>
<evidence type="ECO:0008006" key="8">
    <source>
        <dbReference type="Google" id="ProtNLM"/>
    </source>
</evidence>
<evidence type="ECO:0000256" key="5">
    <source>
        <dbReference type="SAM" id="Phobius"/>
    </source>
</evidence>